<sequence>MIDGIKKEQLTKVAGLEADIRVLKMVAGQSGRPCPERCHQLRLRQQELRDLADGRARVHALATQRRLYDVGDKANKLMPWLKSRDRGRNWVVTVRDAARQACRTGGDIAEASAEYYEWLYESRVEFIGVECADLLENVSLQTLTPEDRDALEEEPSDEEVEQALRELQSGKTARPNGYRHEGSEEVAVLPADYRNTG</sequence>
<evidence type="ECO:0000313" key="2">
    <source>
        <dbReference type="EMBL" id="KAJ1148710.1"/>
    </source>
</evidence>
<dbReference type="AlphaFoldDB" id="A0AAV7R9D2"/>
<feature type="compositionally biased region" description="Acidic residues" evidence="1">
    <location>
        <begin position="149"/>
        <end position="161"/>
    </location>
</feature>
<gene>
    <name evidence="2" type="ORF">NDU88_001538</name>
</gene>
<proteinExistence type="predicted"/>
<organism evidence="2 3">
    <name type="scientific">Pleurodeles waltl</name>
    <name type="common">Iberian ribbed newt</name>
    <dbReference type="NCBI Taxonomy" id="8319"/>
    <lineage>
        <taxon>Eukaryota</taxon>
        <taxon>Metazoa</taxon>
        <taxon>Chordata</taxon>
        <taxon>Craniata</taxon>
        <taxon>Vertebrata</taxon>
        <taxon>Euteleostomi</taxon>
        <taxon>Amphibia</taxon>
        <taxon>Batrachia</taxon>
        <taxon>Caudata</taxon>
        <taxon>Salamandroidea</taxon>
        <taxon>Salamandridae</taxon>
        <taxon>Pleurodelinae</taxon>
        <taxon>Pleurodeles</taxon>
    </lineage>
</organism>
<reference evidence="2" key="1">
    <citation type="journal article" date="2022" name="bioRxiv">
        <title>Sequencing and chromosome-scale assembly of the giantPleurodeles waltlgenome.</title>
        <authorList>
            <person name="Brown T."/>
            <person name="Elewa A."/>
            <person name="Iarovenko S."/>
            <person name="Subramanian E."/>
            <person name="Araus A.J."/>
            <person name="Petzold A."/>
            <person name="Susuki M."/>
            <person name="Suzuki K.-i.T."/>
            <person name="Hayashi T."/>
            <person name="Toyoda A."/>
            <person name="Oliveira C."/>
            <person name="Osipova E."/>
            <person name="Leigh N.D."/>
            <person name="Simon A."/>
            <person name="Yun M.H."/>
        </authorList>
    </citation>
    <scope>NUCLEOTIDE SEQUENCE</scope>
    <source>
        <strain evidence="2">20211129_DDA</strain>
        <tissue evidence="2">Liver</tissue>
    </source>
</reference>
<evidence type="ECO:0000313" key="3">
    <source>
        <dbReference type="Proteomes" id="UP001066276"/>
    </source>
</evidence>
<keyword evidence="3" id="KW-1185">Reference proteome</keyword>
<name>A0AAV7R9D2_PLEWA</name>
<feature type="region of interest" description="Disordered" evidence="1">
    <location>
        <begin position="146"/>
        <end position="197"/>
    </location>
</feature>
<protein>
    <submittedName>
        <fullName evidence="2">Uncharacterized protein</fullName>
    </submittedName>
</protein>
<dbReference type="Proteomes" id="UP001066276">
    <property type="component" value="Chromosome 5"/>
</dbReference>
<dbReference type="EMBL" id="JANPWB010000009">
    <property type="protein sequence ID" value="KAJ1148710.1"/>
    <property type="molecule type" value="Genomic_DNA"/>
</dbReference>
<evidence type="ECO:0000256" key="1">
    <source>
        <dbReference type="SAM" id="MobiDB-lite"/>
    </source>
</evidence>
<accession>A0AAV7R9D2</accession>
<comment type="caution">
    <text evidence="2">The sequence shown here is derived from an EMBL/GenBank/DDBJ whole genome shotgun (WGS) entry which is preliminary data.</text>
</comment>